<reference evidence="8 9" key="1">
    <citation type="submission" date="2023-07" db="EMBL/GenBank/DDBJ databases">
        <title>Closed genome sequence of Methanosarcinaceae archaeon Am2.</title>
        <authorList>
            <person name="Poehlein A."/>
            <person name="Protasov E."/>
            <person name="Platt K."/>
            <person name="Reeh H."/>
            <person name="Daniel R."/>
            <person name="Brune A."/>
        </authorList>
    </citation>
    <scope>NUCLEOTIDE SEQUENCE [LARGE SCALE GENOMIC DNA]</scope>
    <source>
        <strain evidence="8 9">Am2</strain>
    </source>
</reference>
<dbReference type="GO" id="GO:0016852">
    <property type="term" value="F:sirohydrochlorin cobaltochelatase activity"/>
    <property type="evidence" value="ECO:0007669"/>
    <property type="project" value="UniProtKB-UniRule"/>
</dbReference>
<protein>
    <recommendedName>
        <fullName evidence="6">Sirohydrochlorin cobaltochelatase</fullName>
        <ecNumber evidence="6">4.99.1.3</ecNumber>
    </recommendedName>
    <alternativeName>
        <fullName evidence="6">CbiXS</fullName>
    </alternativeName>
    <alternativeName>
        <fullName evidence="6">Sirohydrochlorin nickelchelatase</fullName>
        <ecNumber evidence="6">4.99.1.11</ecNumber>
    </alternativeName>
</protein>
<feature type="binding site" evidence="6">
    <location>
        <position position="12"/>
    </location>
    <ligand>
        <name>Ni(2+)</name>
        <dbReference type="ChEBI" id="CHEBI:49786"/>
    </ligand>
</feature>
<dbReference type="SUPFAM" id="SSF53800">
    <property type="entry name" value="Chelatase"/>
    <property type="match status" value="1"/>
</dbReference>
<accession>A0AA97A645</accession>
<dbReference type="GO" id="GO:0015948">
    <property type="term" value="P:methanogenesis"/>
    <property type="evidence" value="ECO:0007669"/>
    <property type="project" value="UniProtKB-KW"/>
</dbReference>
<dbReference type="EC" id="4.99.1.3" evidence="6"/>
<dbReference type="AlphaFoldDB" id="A0AA97A645"/>
<keyword evidence="2 6" id="KW-0533">Nickel</keyword>
<dbReference type="NCBIfam" id="NF033198">
    <property type="entry name" value="F430_CfbA"/>
    <property type="match status" value="1"/>
</dbReference>
<dbReference type="NCBIfam" id="NF002090">
    <property type="entry name" value="PRK00923.1"/>
    <property type="match status" value="1"/>
</dbReference>
<dbReference type="GeneID" id="89228195"/>
<evidence type="ECO:0000256" key="3">
    <source>
        <dbReference type="ARBA" id="ARBA00022723"/>
    </source>
</evidence>
<feature type="compositionally biased region" description="Basic residues" evidence="7">
    <location>
        <begin position="140"/>
        <end position="151"/>
    </location>
</feature>
<feature type="region of interest" description="Disordered" evidence="7">
    <location>
        <begin position="95"/>
        <end position="153"/>
    </location>
</feature>
<comment type="function">
    <text evidence="6">Catalyzes the insertion of Co(2+) into sirohydrochlorin as part of the anaerobic pathway to cobalamin biosynthesis. Involved in the biosynthesis of the unique nickel-containing tetrapyrrole coenzyme F430, the prosthetic group of methyl-coenzyme M reductase (MCR), which plays a key role in methanogenesis and anaerobic methane oxidation. Catalyzes the insertion of Ni(2+) into sirohydrochlorin to yield Ni-sirohydrochlorin.</text>
</comment>
<keyword evidence="5 6" id="KW-0170">Cobalt</keyword>
<proteinExistence type="inferred from homology"/>
<feature type="binding site" evidence="6">
    <location>
        <begin position="73"/>
        <end position="78"/>
    </location>
    <ligand>
        <name>substrate</name>
    </ligand>
</feature>
<keyword evidence="9" id="KW-1185">Reference proteome</keyword>
<evidence type="ECO:0000256" key="4">
    <source>
        <dbReference type="ARBA" id="ARBA00023239"/>
    </source>
</evidence>
<organism evidence="8 9">
    <name type="scientific">Methanolapillus ohkumae</name>
    <dbReference type="NCBI Taxonomy" id="3028298"/>
    <lineage>
        <taxon>Archaea</taxon>
        <taxon>Methanobacteriati</taxon>
        <taxon>Methanobacteriota</taxon>
        <taxon>Stenosarchaea group</taxon>
        <taxon>Methanomicrobia</taxon>
        <taxon>Methanosarcinales</taxon>
        <taxon>Methanosarcinaceae</taxon>
        <taxon>Methanolapillus</taxon>
    </lineage>
</organism>
<dbReference type="RefSeq" id="WP_338098462.1">
    <property type="nucleotide sequence ID" value="NZ_CP131061.1"/>
</dbReference>
<dbReference type="InterPro" id="IPR050963">
    <property type="entry name" value="Sirohydro_Cobaltochel/CbiX"/>
</dbReference>
<dbReference type="HAMAP" id="MF_00785">
    <property type="entry name" value="CbiX"/>
    <property type="match status" value="1"/>
</dbReference>
<feature type="compositionally biased region" description="Basic and acidic residues" evidence="7">
    <location>
        <begin position="124"/>
        <end position="134"/>
    </location>
</feature>
<dbReference type="Gene3D" id="3.40.50.1400">
    <property type="match status" value="1"/>
</dbReference>
<feature type="active site" description="Proton acceptor" evidence="6">
    <location>
        <position position="12"/>
    </location>
</feature>
<dbReference type="Proteomes" id="UP001304970">
    <property type="component" value="Chromosome"/>
</dbReference>
<evidence type="ECO:0000313" key="9">
    <source>
        <dbReference type="Proteomes" id="UP001304970"/>
    </source>
</evidence>
<dbReference type="CDD" id="cd03416">
    <property type="entry name" value="CbiX_SirB_N"/>
    <property type="match status" value="1"/>
</dbReference>
<evidence type="ECO:0000256" key="1">
    <source>
        <dbReference type="ARBA" id="ARBA00022573"/>
    </source>
</evidence>
<dbReference type="EC" id="4.99.1.11" evidence="6"/>
<comment type="subunit">
    <text evidence="6">Homotetramer; dimer of dimers.</text>
</comment>
<name>A0AA97A645_9EURY</name>
<feature type="binding site" evidence="6">
    <location>
        <position position="48"/>
    </location>
    <ligand>
        <name>substrate</name>
    </ligand>
</feature>
<keyword evidence="1 6" id="KW-0169">Cobalamin biosynthesis</keyword>
<keyword evidence="6" id="KW-0484">Methanogenesis</keyword>
<dbReference type="PANTHER" id="PTHR33542">
    <property type="entry name" value="SIROHYDROCHLORIN FERROCHELATASE, CHLOROPLASTIC"/>
    <property type="match status" value="1"/>
</dbReference>
<dbReference type="GO" id="GO:0050897">
    <property type="term" value="F:cobalt ion binding"/>
    <property type="evidence" value="ECO:0007669"/>
    <property type="project" value="UniProtKB-UniRule"/>
</dbReference>
<keyword evidence="4 6" id="KW-0456">Lyase</keyword>
<dbReference type="Pfam" id="PF01903">
    <property type="entry name" value="CbiX"/>
    <property type="match status" value="1"/>
</dbReference>
<evidence type="ECO:0000256" key="5">
    <source>
        <dbReference type="ARBA" id="ARBA00023285"/>
    </source>
</evidence>
<comment type="catalytic activity">
    <reaction evidence="6">
        <text>Co-sirohydrochlorin + 2 H(+) = sirohydrochlorin + Co(2+)</text>
        <dbReference type="Rhea" id="RHEA:15893"/>
        <dbReference type="ChEBI" id="CHEBI:15378"/>
        <dbReference type="ChEBI" id="CHEBI:48828"/>
        <dbReference type="ChEBI" id="CHEBI:58351"/>
        <dbReference type="ChEBI" id="CHEBI:60049"/>
        <dbReference type="EC" id="4.99.1.3"/>
    </reaction>
</comment>
<evidence type="ECO:0000256" key="6">
    <source>
        <dbReference type="HAMAP-Rule" id="MF_00785"/>
    </source>
</evidence>
<dbReference type="InterPro" id="IPR023652">
    <property type="entry name" value="SiroHydchlorin_Cochelatase"/>
</dbReference>
<feature type="binding site" evidence="6">
    <location>
        <position position="78"/>
    </location>
    <ligand>
        <name>Co(2+)</name>
        <dbReference type="ChEBI" id="CHEBI:48828"/>
    </ligand>
</feature>
<comment type="catalytic activity">
    <reaction evidence="6">
        <text>Ni-sirohydrochlorin + 2 H(+) = sirohydrochlorin + Ni(2+)</text>
        <dbReference type="Rhea" id="RHEA:52796"/>
        <dbReference type="ChEBI" id="CHEBI:15378"/>
        <dbReference type="ChEBI" id="CHEBI:49786"/>
        <dbReference type="ChEBI" id="CHEBI:58351"/>
        <dbReference type="ChEBI" id="CHEBI:136841"/>
        <dbReference type="EC" id="4.99.1.11"/>
    </reaction>
</comment>
<evidence type="ECO:0000256" key="7">
    <source>
        <dbReference type="SAM" id="MobiDB-lite"/>
    </source>
</evidence>
<gene>
    <name evidence="6" type="primary">cbiX</name>
    <name evidence="6" type="synonym">cfbA</name>
    <name evidence="8" type="ORF">MsAm2_07760</name>
</gene>
<dbReference type="PANTHER" id="PTHR33542:SF3">
    <property type="entry name" value="SIROHYDROCHLORIN FERROCHELATASE, CHLOROPLASTIC"/>
    <property type="match status" value="1"/>
</dbReference>
<comment type="similarity">
    <text evidence="6">Belongs to the CbiX family. CbiXS subfamily.</text>
</comment>
<dbReference type="InterPro" id="IPR002762">
    <property type="entry name" value="CbiX-like"/>
</dbReference>
<feature type="binding site" evidence="6">
    <location>
        <position position="78"/>
    </location>
    <ligand>
        <name>Ni(2+)</name>
        <dbReference type="ChEBI" id="CHEBI:49786"/>
    </ligand>
</feature>
<dbReference type="EMBL" id="CP131061">
    <property type="protein sequence ID" value="WNY26993.1"/>
    <property type="molecule type" value="Genomic_DNA"/>
</dbReference>
<keyword evidence="3 6" id="KW-0479">Metal-binding</keyword>
<sequence>MSKKETLLLVGHGSKLPYSKQLLMDVAEKVKNSGRFENVEIGLMEFNEPTIPQSLKKIIAGGSKKITVVPVFLAPGTHTEKDIPRILGLLKDNQDHHQHCHDNGIDHEHHDDDHNDDHDDDHDDDHKNNHDGKKCGHGQGHGHGHGHHGHHHDFENVEIPRDVEIIYKKPIGADDRIAEIIMERALGI</sequence>
<evidence type="ECO:0000313" key="8">
    <source>
        <dbReference type="EMBL" id="WNY26993.1"/>
    </source>
</evidence>
<comment type="pathway">
    <text evidence="6">Cofactor biosynthesis; adenosylcobalamin biosynthesis; cob(II)yrinate a,c-diamide from sirohydrochlorin (anaerobic route): step 1/10.</text>
</comment>
<dbReference type="GO" id="GO:0019251">
    <property type="term" value="P:anaerobic cobalamin biosynthetic process"/>
    <property type="evidence" value="ECO:0007669"/>
    <property type="project" value="UniProtKB-UniRule"/>
</dbReference>
<feature type="compositionally biased region" description="Basic and acidic residues" evidence="7">
    <location>
        <begin position="95"/>
        <end position="117"/>
    </location>
</feature>
<dbReference type="GO" id="GO:0016151">
    <property type="term" value="F:nickel cation binding"/>
    <property type="evidence" value="ECO:0007669"/>
    <property type="project" value="UniProtKB-UniRule"/>
</dbReference>
<evidence type="ECO:0000256" key="2">
    <source>
        <dbReference type="ARBA" id="ARBA00022596"/>
    </source>
</evidence>
<feature type="binding site" evidence="6">
    <location>
        <position position="12"/>
    </location>
    <ligand>
        <name>Co(2+)</name>
        <dbReference type="ChEBI" id="CHEBI:48828"/>
    </ligand>
</feature>